<dbReference type="InterPro" id="IPR007349">
    <property type="entry name" value="DUF418"/>
</dbReference>
<evidence type="ECO:0000313" key="3">
    <source>
        <dbReference type="EMBL" id="MFC0565112.1"/>
    </source>
</evidence>
<feature type="transmembrane region" description="Helical" evidence="1">
    <location>
        <begin position="250"/>
        <end position="273"/>
    </location>
</feature>
<evidence type="ECO:0000259" key="2">
    <source>
        <dbReference type="Pfam" id="PF04235"/>
    </source>
</evidence>
<feature type="transmembrane region" description="Helical" evidence="1">
    <location>
        <begin position="132"/>
        <end position="148"/>
    </location>
</feature>
<dbReference type="Proteomes" id="UP001589894">
    <property type="component" value="Unassembled WGS sequence"/>
</dbReference>
<dbReference type="PANTHER" id="PTHR30590">
    <property type="entry name" value="INNER MEMBRANE PROTEIN"/>
    <property type="match status" value="1"/>
</dbReference>
<proteinExistence type="predicted"/>
<keyword evidence="1" id="KW-1133">Transmembrane helix</keyword>
<name>A0ABV6NWF4_9ACTN</name>
<organism evidence="3 4">
    <name type="scientific">Plantactinospora siamensis</name>
    <dbReference type="NCBI Taxonomy" id="555372"/>
    <lineage>
        <taxon>Bacteria</taxon>
        <taxon>Bacillati</taxon>
        <taxon>Actinomycetota</taxon>
        <taxon>Actinomycetes</taxon>
        <taxon>Micromonosporales</taxon>
        <taxon>Micromonosporaceae</taxon>
        <taxon>Plantactinospora</taxon>
    </lineage>
</organism>
<feature type="transmembrane region" description="Helical" evidence="1">
    <location>
        <begin position="293"/>
        <end position="311"/>
    </location>
</feature>
<feature type="transmembrane region" description="Helical" evidence="1">
    <location>
        <begin position="157"/>
        <end position="180"/>
    </location>
</feature>
<dbReference type="RefSeq" id="WP_377338655.1">
    <property type="nucleotide sequence ID" value="NZ_JBHLUE010000011.1"/>
</dbReference>
<feature type="transmembrane region" description="Helical" evidence="1">
    <location>
        <begin position="383"/>
        <end position="407"/>
    </location>
</feature>
<keyword evidence="1" id="KW-0472">Membrane</keyword>
<keyword evidence="4" id="KW-1185">Reference proteome</keyword>
<feature type="domain" description="DUF418" evidence="2">
    <location>
        <begin position="342"/>
        <end position="422"/>
    </location>
</feature>
<feature type="transmembrane region" description="Helical" evidence="1">
    <location>
        <begin position="109"/>
        <end position="126"/>
    </location>
</feature>
<reference evidence="3 4" key="1">
    <citation type="submission" date="2024-09" db="EMBL/GenBank/DDBJ databases">
        <authorList>
            <person name="Sun Q."/>
            <person name="Mori K."/>
        </authorList>
    </citation>
    <scope>NUCLEOTIDE SEQUENCE [LARGE SCALE GENOMIC DNA]</scope>
    <source>
        <strain evidence="3 4">TBRC 2205</strain>
    </source>
</reference>
<protein>
    <submittedName>
        <fullName evidence="3">DUF418 domain-containing protein</fullName>
    </submittedName>
</protein>
<accession>A0ABV6NWF4</accession>
<sequence>MTATMTAHPAPAAPPAPAVPGPVARAERALAPDLARGAMLLFIALANAANCAFAGQPGMDGTPHGAQRVVNFLLATLVDSRAYPVFAVMFGYGLVQIARRQGPAARRILLRRNAALIGFGLVHATLLYFGDFLGAYGIVGILATVLLLRRGDRFHRLVLWLWGLQTLYAAFLTVTALTGAHGGDAVLGNSPNPSLAAASYGRSMLDRLAEWPVHTASVIPFIVIVWLGIWAARQRILENPAAHRTLLRRVAAGSLGISVLGALPYALVAAGVLHLDPAGVEAMARVHAVTGEYGGPGYVALFGLLALRLSAAGTPGGAGETGGAGAIGGAGTPGGAGAPGGRGRRLLAPVIALGQRSLSGYLLQSVAWLLLFAPWALHLGGTWAALASGVAVWLVSLAGAQALSAIGHRGPAETLLRRITYRTGR</sequence>
<dbReference type="EMBL" id="JBHLUE010000011">
    <property type="protein sequence ID" value="MFC0565112.1"/>
    <property type="molecule type" value="Genomic_DNA"/>
</dbReference>
<evidence type="ECO:0000256" key="1">
    <source>
        <dbReference type="SAM" id="Phobius"/>
    </source>
</evidence>
<dbReference type="InterPro" id="IPR052529">
    <property type="entry name" value="Bact_Transport_Assoc"/>
</dbReference>
<dbReference type="PANTHER" id="PTHR30590:SF2">
    <property type="entry name" value="INNER MEMBRANE PROTEIN"/>
    <property type="match status" value="1"/>
</dbReference>
<comment type="caution">
    <text evidence="3">The sequence shown here is derived from an EMBL/GenBank/DDBJ whole genome shotgun (WGS) entry which is preliminary data.</text>
</comment>
<evidence type="ECO:0000313" key="4">
    <source>
        <dbReference type="Proteomes" id="UP001589894"/>
    </source>
</evidence>
<dbReference type="Pfam" id="PF04235">
    <property type="entry name" value="DUF418"/>
    <property type="match status" value="2"/>
</dbReference>
<feature type="transmembrane region" description="Helical" evidence="1">
    <location>
        <begin position="81"/>
        <end position="97"/>
    </location>
</feature>
<feature type="transmembrane region" description="Helical" evidence="1">
    <location>
        <begin position="211"/>
        <end position="229"/>
    </location>
</feature>
<gene>
    <name evidence="3" type="ORF">ACFFHU_13330</name>
</gene>
<feature type="domain" description="DUF418" evidence="2">
    <location>
        <begin position="231"/>
        <end position="308"/>
    </location>
</feature>
<feature type="transmembrane region" description="Helical" evidence="1">
    <location>
        <begin position="34"/>
        <end position="55"/>
    </location>
</feature>
<feature type="transmembrane region" description="Helical" evidence="1">
    <location>
        <begin position="358"/>
        <end position="377"/>
    </location>
</feature>
<keyword evidence="1" id="KW-0812">Transmembrane</keyword>